<keyword evidence="2" id="KW-1185">Reference proteome</keyword>
<dbReference type="EnsemblPlants" id="Zm00001eb112940_T001">
    <property type="protein sequence ID" value="Zm00001eb112940_P001"/>
    <property type="gene ID" value="Zm00001eb112940"/>
</dbReference>
<evidence type="ECO:0000313" key="2">
    <source>
        <dbReference type="Proteomes" id="UP000007305"/>
    </source>
</evidence>
<dbReference type="AlphaFoldDB" id="A0A804MUR5"/>
<name>A0A804MUR5_MAIZE</name>
<organism evidence="1 2">
    <name type="scientific">Zea mays</name>
    <name type="common">Maize</name>
    <dbReference type="NCBI Taxonomy" id="4577"/>
    <lineage>
        <taxon>Eukaryota</taxon>
        <taxon>Viridiplantae</taxon>
        <taxon>Streptophyta</taxon>
        <taxon>Embryophyta</taxon>
        <taxon>Tracheophyta</taxon>
        <taxon>Spermatophyta</taxon>
        <taxon>Magnoliopsida</taxon>
        <taxon>Liliopsida</taxon>
        <taxon>Poales</taxon>
        <taxon>Poaceae</taxon>
        <taxon>PACMAD clade</taxon>
        <taxon>Panicoideae</taxon>
        <taxon>Andropogonodae</taxon>
        <taxon>Andropogoneae</taxon>
        <taxon>Tripsacinae</taxon>
        <taxon>Zea</taxon>
    </lineage>
</organism>
<reference evidence="2" key="1">
    <citation type="submission" date="2015-12" db="EMBL/GenBank/DDBJ databases">
        <title>Update maize B73 reference genome by single molecule sequencing technologies.</title>
        <authorList>
            <consortium name="Maize Genome Sequencing Project"/>
            <person name="Ware D."/>
        </authorList>
    </citation>
    <scope>NUCLEOTIDE SEQUENCE [LARGE SCALE GENOMIC DNA]</scope>
    <source>
        <strain evidence="2">cv. B73</strain>
    </source>
</reference>
<protein>
    <submittedName>
        <fullName evidence="1">Uncharacterized protein</fullName>
    </submittedName>
</protein>
<proteinExistence type="predicted"/>
<dbReference type="InParanoid" id="A0A804MUR5"/>
<evidence type="ECO:0000313" key="1">
    <source>
        <dbReference type="EnsemblPlants" id="Zm00001eb112940_P001"/>
    </source>
</evidence>
<reference evidence="1" key="2">
    <citation type="submission" date="2019-07" db="EMBL/GenBank/DDBJ databases">
        <authorList>
            <person name="Seetharam A."/>
            <person name="Woodhouse M."/>
            <person name="Cannon E."/>
        </authorList>
    </citation>
    <scope>NUCLEOTIDE SEQUENCE [LARGE SCALE GENOMIC DNA]</scope>
    <source>
        <strain evidence="1">cv. B73</strain>
    </source>
</reference>
<sequence>MQVHRSPLTTKNSLGRQPSVFFPPLFVRITISFKQHALAMPSINHTGLQLQTEEARLQLQLTVIVAANGQVVDNHVSSSLLSRANRHSTLPLIRIGAGVGELAQARRRAVAGLLDPVFIHHALGDGPAAPDLLDSCLVRAEAAVHGLAGSPKLQGRSIHLRQVCEGSGEEAYRQHSGGKCCQHWQQQRQC</sequence>
<dbReference type="Proteomes" id="UP000007305">
    <property type="component" value="Chromosome 2"/>
</dbReference>
<dbReference type="Gramene" id="Zm00001eb112940_T001">
    <property type="protein sequence ID" value="Zm00001eb112940_P001"/>
    <property type="gene ID" value="Zm00001eb112940"/>
</dbReference>
<reference evidence="1" key="3">
    <citation type="submission" date="2021-05" db="UniProtKB">
        <authorList>
            <consortium name="EnsemblPlants"/>
        </authorList>
    </citation>
    <scope>IDENTIFICATION</scope>
    <source>
        <strain evidence="1">cv. B73</strain>
    </source>
</reference>
<accession>A0A804MUR5</accession>